<dbReference type="AlphaFoldDB" id="A0A1Y5TRN9"/>
<dbReference type="Proteomes" id="UP000193077">
    <property type="component" value="Unassembled WGS sequence"/>
</dbReference>
<dbReference type="SUPFAM" id="SSF51905">
    <property type="entry name" value="FAD/NAD(P)-binding domain"/>
    <property type="match status" value="1"/>
</dbReference>
<sequence>MTSDKAHNLWHQTCAEQIAAPVLSGDVTVDLVVIGGGYTGCSAALHAAQLGASVCLLEADEIGHGGSGRNVGLANAGLWLPPAEIRKHLGDGPGDRLVNLLSDAPRLVFDLIARHGIACEAVQNGTLHCAHSPSGLKDLQVRHTQLKTSGAPVMLLDADEAAARTGSAAFHGALFDPRAGTIQPLGYVRGLARAAMQAQALVHQHSPVLRLSHGAGMWQVETSAGSVRAKSLIQATNAYHRNLSSTAPEYVPVHYFQCATDPLPEELRATILPEGEGCWDTGLIMTSFRMDQMGRLIIGAMGDLDHLASSIHRAWVRRKLIELYPELQDVPLRQGWHGRIAMTSDHIPKITAIGPNAYAAHGYSGRGIGPGTVFGKGMAEALLSGNDISLPMPAIEAHHERMTGARQMFFETGATLTHLIKARF</sequence>
<dbReference type="InterPro" id="IPR006076">
    <property type="entry name" value="FAD-dep_OxRdtase"/>
</dbReference>
<dbReference type="InterPro" id="IPR036188">
    <property type="entry name" value="FAD/NAD-bd_sf"/>
</dbReference>
<protein>
    <submittedName>
        <fullName evidence="3">Gamma-glutamylputrescine oxidoreductase</fullName>
        <ecNumber evidence="3">1.4.3.-</ecNumber>
    </submittedName>
</protein>
<dbReference type="RefSeq" id="WP_085797570.1">
    <property type="nucleotide sequence ID" value="NZ_FWFO01000004.1"/>
</dbReference>
<keyword evidence="1 3" id="KW-0560">Oxidoreductase</keyword>
<dbReference type="Pfam" id="PF01266">
    <property type="entry name" value="DAO"/>
    <property type="match status" value="1"/>
</dbReference>
<dbReference type="PANTHER" id="PTHR13847">
    <property type="entry name" value="SARCOSINE DEHYDROGENASE-RELATED"/>
    <property type="match status" value="1"/>
</dbReference>
<dbReference type="GO" id="GO:0005737">
    <property type="term" value="C:cytoplasm"/>
    <property type="evidence" value="ECO:0007669"/>
    <property type="project" value="TreeGrafter"/>
</dbReference>
<evidence type="ECO:0000259" key="2">
    <source>
        <dbReference type="Pfam" id="PF01266"/>
    </source>
</evidence>
<gene>
    <name evidence="3" type="primary">puuB_3</name>
    <name evidence="3" type="ORF">TRL7639_03949</name>
</gene>
<dbReference type="PRINTS" id="PR00411">
    <property type="entry name" value="PNDRDTASEI"/>
</dbReference>
<dbReference type="OrthoDB" id="9806601at2"/>
<dbReference type="EC" id="1.4.3.-" evidence="3"/>
<name>A0A1Y5TRN9_9RHOB</name>
<organism evidence="3 4">
    <name type="scientific">Falsiruegeria litorea R37</name>
    <dbReference type="NCBI Taxonomy" id="1200284"/>
    <lineage>
        <taxon>Bacteria</taxon>
        <taxon>Pseudomonadati</taxon>
        <taxon>Pseudomonadota</taxon>
        <taxon>Alphaproteobacteria</taxon>
        <taxon>Rhodobacterales</taxon>
        <taxon>Roseobacteraceae</taxon>
        <taxon>Falsiruegeria</taxon>
    </lineage>
</organism>
<dbReference type="Gene3D" id="3.50.50.60">
    <property type="entry name" value="FAD/NAD(P)-binding domain"/>
    <property type="match status" value="1"/>
</dbReference>
<dbReference type="Gene3D" id="3.30.9.10">
    <property type="entry name" value="D-Amino Acid Oxidase, subunit A, domain 2"/>
    <property type="match status" value="1"/>
</dbReference>
<proteinExistence type="predicted"/>
<accession>A0A1Y5TRN9</accession>
<evidence type="ECO:0000313" key="4">
    <source>
        <dbReference type="Proteomes" id="UP000193077"/>
    </source>
</evidence>
<dbReference type="PANTHER" id="PTHR13847:SF281">
    <property type="entry name" value="FAD DEPENDENT OXIDOREDUCTASE DOMAIN-CONTAINING PROTEIN"/>
    <property type="match status" value="1"/>
</dbReference>
<dbReference type="GO" id="GO:0016491">
    <property type="term" value="F:oxidoreductase activity"/>
    <property type="evidence" value="ECO:0007669"/>
    <property type="project" value="UniProtKB-KW"/>
</dbReference>
<evidence type="ECO:0000313" key="3">
    <source>
        <dbReference type="EMBL" id="SLN68120.1"/>
    </source>
</evidence>
<evidence type="ECO:0000256" key="1">
    <source>
        <dbReference type="ARBA" id="ARBA00023002"/>
    </source>
</evidence>
<feature type="domain" description="FAD dependent oxidoreductase" evidence="2">
    <location>
        <begin position="30"/>
        <end position="380"/>
    </location>
</feature>
<dbReference type="EMBL" id="FWFO01000004">
    <property type="protein sequence ID" value="SLN68120.1"/>
    <property type="molecule type" value="Genomic_DNA"/>
</dbReference>
<keyword evidence="4" id="KW-1185">Reference proteome</keyword>
<reference evidence="3 4" key="1">
    <citation type="submission" date="2017-03" db="EMBL/GenBank/DDBJ databases">
        <authorList>
            <person name="Afonso C.L."/>
            <person name="Miller P.J."/>
            <person name="Scott M.A."/>
            <person name="Spackman E."/>
            <person name="Goraichik I."/>
            <person name="Dimitrov K.M."/>
            <person name="Suarez D.L."/>
            <person name="Swayne D.E."/>
        </authorList>
    </citation>
    <scope>NUCLEOTIDE SEQUENCE [LARGE SCALE GENOMIC DNA]</scope>
    <source>
        <strain evidence="3 4">CECT 7639</strain>
    </source>
</reference>